<dbReference type="InterPro" id="IPR054321">
    <property type="entry name" value="PspC-rel_TM"/>
</dbReference>
<feature type="compositionally biased region" description="Polar residues" evidence="6">
    <location>
        <begin position="877"/>
        <end position="900"/>
    </location>
</feature>
<evidence type="ECO:0000256" key="1">
    <source>
        <dbReference type="ARBA" id="ARBA00004162"/>
    </source>
</evidence>
<feature type="transmembrane region" description="Helical" evidence="7">
    <location>
        <begin position="424"/>
        <end position="444"/>
    </location>
</feature>
<dbReference type="Proteomes" id="UP000298471">
    <property type="component" value="Unassembled WGS sequence"/>
</dbReference>
<feature type="domain" description="Phage shock protein PspC N-terminal" evidence="8">
    <location>
        <begin position="215"/>
        <end position="272"/>
    </location>
</feature>
<reference evidence="12 13" key="1">
    <citation type="submission" date="2019-04" db="EMBL/GenBank/DDBJ databases">
        <authorList>
            <person name="Feng G."/>
            <person name="Zhang J."/>
            <person name="Zhu H."/>
        </authorList>
    </citation>
    <scope>NUCLEOTIDE SEQUENCE [LARGE SCALE GENOMIC DNA]</scope>
    <source>
        <strain evidence="12 13">9PBR-1</strain>
    </source>
</reference>
<dbReference type="InterPro" id="IPR007168">
    <property type="entry name" value="Phageshock_PspC_N"/>
</dbReference>
<protein>
    <submittedName>
        <fullName evidence="12">PspC domain-containing protein</fullName>
    </submittedName>
</protein>
<comment type="caution">
    <text evidence="12">The sequence shown here is derived from an EMBL/GenBank/DDBJ whole genome shotgun (WGS) entry which is preliminary data.</text>
</comment>
<dbReference type="Pfam" id="PF10988">
    <property type="entry name" value="DUF2807"/>
    <property type="match status" value="1"/>
</dbReference>
<dbReference type="Pfam" id="PF22571">
    <property type="entry name" value="LiaI-LiaF-TM_PspC"/>
    <property type="match status" value="1"/>
</dbReference>
<keyword evidence="3 7" id="KW-0812">Transmembrane</keyword>
<evidence type="ECO:0000256" key="5">
    <source>
        <dbReference type="ARBA" id="ARBA00023136"/>
    </source>
</evidence>
<feature type="region of interest" description="Disordered" evidence="6">
    <location>
        <begin position="613"/>
        <end position="641"/>
    </location>
</feature>
<dbReference type="InterPro" id="IPR021255">
    <property type="entry name" value="DUF2807"/>
</dbReference>
<dbReference type="Pfam" id="PF22744">
    <property type="entry name" value="Toast-rack_PspC-Cterm"/>
    <property type="match status" value="1"/>
</dbReference>
<feature type="region of interest" description="Disordered" evidence="6">
    <location>
        <begin position="871"/>
        <end position="900"/>
    </location>
</feature>
<evidence type="ECO:0000256" key="2">
    <source>
        <dbReference type="ARBA" id="ARBA00022475"/>
    </source>
</evidence>
<dbReference type="RefSeq" id="WP_135391452.1">
    <property type="nucleotide sequence ID" value="NZ_SRMB01000001.1"/>
</dbReference>
<feature type="domain" description="PspC-related ToastRack" evidence="11">
    <location>
        <begin position="484"/>
        <end position="606"/>
    </location>
</feature>
<gene>
    <name evidence="12" type="ORF">E5K02_01030</name>
</gene>
<evidence type="ECO:0000256" key="4">
    <source>
        <dbReference type="ARBA" id="ARBA00022989"/>
    </source>
</evidence>
<keyword evidence="5 7" id="KW-0472">Membrane</keyword>
<dbReference type="AlphaFoldDB" id="A0A4Z0QFG6"/>
<name>A0A4Z0QFG6_9BACT</name>
<dbReference type="InterPro" id="IPR052027">
    <property type="entry name" value="PspC"/>
</dbReference>
<comment type="subcellular location">
    <subcellularLocation>
        <location evidence="1">Cell membrane</location>
        <topology evidence="1">Single-pass membrane protein</topology>
    </subcellularLocation>
</comment>
<evidence type="ECO:0000259" key="9">
    <source>
        <dbReference type="Pfam" id="PF10988"/>
    </source>
</evidence>
<feature type="transmembrane region" description="Helical" evidence="7">
    <location>
        <begin position="156"/>
        <end position="173"/>
    </location>
</feature>
<dbReference type="EMBL" id="SRMB01000001">
    <property type="protein sequence ID" value="TGE28079.1"/>
    <property type="molecule type" value="Genomic_DNA"/>
</dbReference>
<feature type="transmembrane region" description="Helical" evidence="7">
    <location>
        <begin position="242"/>
        <end position="269"/>
    </location>
</feature>
<dbReference type="PANTHER" id="PTHR33885:SF3">
    <property type="entry name" value="PHAGE SHOCK PROTEIN C"/>
    <property type="match status" value="1"/>
</dbReference>
<keyword evidence="13" id="KW-1185">Reference proteome</keyword>
<evidence type="ECO:0000256" key="6">
    <source>
        <dbReference type="SAM" id="MobiDB-lite"/>
    </source>
</evidence>
<dbReference type="InterPro" id="IPR054319">
    <property type="entry name" value="PspC-rel_ToastRack"/>
</dbReference>
<keyword evidence="4 7" id="KW-1133">Transmembrane helix</keyword>
<keyword evidence="2" id="KW-1003">Cell membrane</keyword>
<sequence length="900" mass="98679">MKKNISINLQGLIFHIEEDGYDVLSRYLAEVRAHFSGYRGHEEIVADIEGRIAELFAARTSSTKQVITLEDVQEMVGKMGRVSDFQSADDAEEEEEALAGGPEVYTNYAKAGNAAAAAAASADTDTEPKRLYRDMANRKIAGVAAGIARYFAVNPLWIRLAFLGLLIFPPIAFDDHHNDFGGNVAGFSLIAYIILWIALPKKYDATSSDEDPTFKKLYRDTDNGKVGGVSAGLSAYFKVDVVLIRVLFVAFVFAGGFAIPLYIVLWILLPEAKTVSDRMRMRGDTLTLSSLDSNLRNNSFDADADAAGNNRPVGTFLENFFRNVRPLLNFIGSALRIFIGVMMTVIGFGILLALIIALLIGVGLIPETQNFVLGDVPAYVLLNGIPGWAILAFFLVTAIPPLAMMLAGLGLLLRRSILSRTANLTMFGLWLLGLVGSSIAFARISHDFQEEGQAVQNQSFPALSAAPSIYLDARKLDRPSDQWVSVDLAAADSGAVLQVDKTFSANGATEEEARQTAVSSVAYVVRQSNDTSLVFDDHFSFRSGAKFRGQDLHLLVHLPRNKTFRLGEQFAYMLDDENFVNDQRPKDPQKHSYRLRGNQLECIDCSGDDLQDTFGSFDDEDQNDSENEDMESDSTDTTLNVDTGDESYRIRVNTDDDEDGNPSIDIDIDEKGFSSDPSRYGSSRRSFNLQNFRTIQASGAYRVFVRQGSEFKIEAAGDERDLNNLRVDTDGDELVIRNRTSSSFFRNLRNNRPVLIRVQMPTLSDLSLTGACQANVAGFRDETLRVQQSGASHATLNVNVPRLDLDMSGACKTNLVGTANDLNVEGSGACQVQGLRMTTQTADVDMSGMSKARLKVADRLRAELSGASRVEYAGSPNKVQKSVSGSSRVTRLSGQDQDNE</sequence>
<feature type="domain" description="PspC-related transmembrane region" evidence="10">
    <location>
        <begin position="310"/>
        <end position="448"/>
    </location>
</feature>
<evidence type="ECO:0000256" key="3">
    <source>
        <dbReference type="ARBA" id="ARBA00022692"/>
    </source>
</evidence>
<feature type="domain" description="Phage shock protein PspC N-terminal" evidence="8">
    <location>
        <begin position="129"/>
        <end position="202"/>
    </location>
</feature>
<organism evidence="12 13">
    <name type="scientific">Hymenobacter metallicola</name>
    <dbReference type="NCBI Taxonomy" id="2563114"/>
    <lineage>
        <taxon>Bacteria</taxon>
        <taxon>Pseudomonadati</taxon>
        <taxon>Bacteroidota</taxon>
        <taxon>Cytophagia</taxon>
        <taxon>Cytophagales</taxon>
        <taxon>Hymenobacteraceae</taxon>
        <taxon>Hymenobacter</taxon>
    </lineage>
</organism>
<dbReference type="Gene3D" id="2.160.20.120">
    <property type="match status" value="1"/>
</dbReference>
<dbReference type="GO" id="GO:0005886">
    <property type="term" value="C:plasma membrane"/>
    <property type="evidence" value="ECO:0007669"/>
    <property type="project" value="UniProtKB-SubCell"/>
</dbReference>
<dbReference type="PANTHER" id="PTHR33885">
    <property type="entry name" value="PHAGE SHOCK PROTEIN C"/>
    <property type="match status" value="1"/>
</dbReference>
<evidence type="ECO:0000256" key="7">
    <source>
        <dbReference type="SAM" id="Phobius"/>
    </source>
</evidence>
<dbReference type="OrthoDB" id="5772680at2"/>
<accession>A0A4Z0QFG6</accession>
<evidence type="ECO:0000259" key="10">
    <source>
        <dbReference type="Pfam" id="PF22571"/>
    </source>
</evidence>
<feature type="transmembrane region" description="Helical" evidence="7">
    <location>
        <begin position="385"/>
        <end position="412"/>
    </location>
</feature>
<evidence type="ECO:0000313" key="13">
    <source>
        <dbReference type="Proteomes" id="UP000298471"/>
    </source>
</evidence>
<feature type="transmembrane region" description="Helical" evidence="7">
    <location>
        <begin position="337"/>
        <end position="365"/>
    </location>
</feature>
<feature type="compositionally biased region" description="Acidic residues" evidence="6">
    <location>
        <begin position="613"/>
        <end position="634"/>
    </location>
</feature>
<feature type="transmembrane region" description="Helical" evidence="7">
    <location>
        <begin position="180"/>
        <end position="199"/>
    </location>
</feature>
<evidence type="ECO:0000259" key="8">
    <source>
        <dbReference type="Pfam" id="PF04024"/>
    </source>
</evidence>
<proteinExistence type="predicted"/>
<evidence type="ECO:0000313" key="12">
    <source>
        <dbReference type="EMBL" id="TGE28079.1"/>
    </source>
</evidence>
<dbReference type="Pfam" id="PF04024">
    <property type="entry name" value="PspC"/>
    <property type="match status" value="2"/>
</dbReference>
<evidence type="ECO:0000259" key="11">
    <source>
        <dbReference type="Pfam" id="PF22744"/>
    </source>
</evidence>
<feature type="domain" description="Putative auto-transporter adhesin head GIN" evidence="9">
    <location>
        <begin position="691"/>
        <end position="876"/>
    </location>
</feature>